<dbReference type="InterPro" id="IPR027417">
    <property type="entry name" value="P-loop_NTPase"/>
</dbReference>
<sequence length="592" mass="67153">MQMLAMNIHHVDKLSLEDSWLLLCKKVVLTGDEVEIQHLKDIGMEIVKKCDGLPLAIKATAGVLCTKEKTRKAWNGVLESAAWSTSGLPEEVKGALYLSYEDLPSYLKQCFIYCSLFPEDSVLFMHDMTQLWIAEGFVKAEGSSTMEETAEEYYRELIMRNLLQPCNNDRNEFQMHDLLYCLSRYLARDESSVVRKVHEAGNSNGPMKLRRVYMRDHQTTEIFDVLVEQDSLRTLLWRGTRLSETQMDVAFNKISRLRVLDICSSTIQGLPDSLGNLIHLRYLNISLSQISVIPESIGNLRNLQFLDISWSEISVIPKSIGNLRNLQFLNMQMCSRLSSLPNSIVNLHNLRSLDLDHTRGVGMPTGLGRLQNLQLLRGFMLQSNRTEGCCTMEELRSLSCLTNLSIKKLELISSSSEAKAAKIGNKSKLKSLGLSCTQHLKPNEEEMRRIEKVFEELHPPRCLEELNISGYFGREFPKWMAEASSSTSIVFPHLTRLELHYCNYCERLPPCGLLPHLEFLSIGEFAAPVVDVGPKFLVGTSSSSSGGGRAGVDSSKCAFPKLETLKFRNMRNWQEWYWDKGTQAMHKVPEPL</sequence>
<evidence type="ECO:0000259" key="5">
    <source>
        <dbReference type="Pfam" id="PF25019"/>
    </source>
</evidence>
<dbReference type="AlphaFoldDB" id="A0A8B9A610"/>
<dbReference type="Pfam" id="PF23559">
    <property type="entry name" value="WHD_DRP"/>
    <property type="match status" value="1"/>
</dbReference>
<evidence type="ECO:0000313" key="10">
    <source>
        <dbReference type="RefSeq" id="XP_038982085.1"/>
    </source>
</evidence>
<organism evidence="6 11">
    <name type="scientific">Phoenix dactylifera</name>
    <name type="common">Date palm</name>
    <dbReference type="NCBI Taxonomy" id="42345"/>
    <lineage>
        <taxon>Eukaryota</taxon>
        <taxon>Viridiplantae</taxon>
        <taxon>Streptophyta</taxon>
        <taxon>Embryophyta</taxon>
        <taxon>Tracheophyta</taxon>
        <taxon>Spermatophyta</taxon>
        <taxon>Magnoliopsida</taxon>
        <taxon>Liliopsida</taxon>
        <taxon>Arecaceae</taxon>
        <taxon>Coryphoideae</taxon>
        <taxon>Phoeniceae</taxon>
        <taxon>Phoenix</taxon>
    </lineage>
</organism>
<dbReference type="SUPFAM" id="SSF52540">
    <property type="entry name" value="P-loop containing nucleoside triphosphate hydrolases"/>
    <property type="match status" value="1"/>
</dbReference>
<proteinExistence type="predicted"/>
<dbReference type="PANTHER" id="PTHR23155:SF1211">
    <property type="entry name" value="OS09G0313500 PROTEIN"/>
    <property type="match status" value="1"/>
</dbReference>
<dbReference type="InterPro" id="IPR044974">
    <property type="entry name" value="Disease_R_plants"/>
</dbReference>
<accession>A0A8B9A610</accession>
<dbReference type="Pfam" id="PF25019">
    <property type="entry name" value="LRR_R13L1-DRL21"/>
    <property type="match status" value="1"/>
</dbReference>
<evidence type="ECO:0000313" key="11">
    <source>
        <dbReference type="RefSeq" id="XP_038982086.1"/>
    </source>
</evidence>
<dbReference type="Gene3D" id="1.10.8.430">
    <property type="entry name" value="Helical domain of apoptotic protease-activating factors"/>
    <property type="match status" value="1"/>
</dbReference>
<dbReference type="InterPro" id="IPR042197">
    <property type="entry name" value="Apaf_helical"/>
</dbReference>
<dbReference type="PANTHER" id="PTHR23155">
    <property type="entry name" value="DISEASE RESISTANCE PROTEIN RP"/>
    <property type="match status" value="1"/>
</dbReference>
<dbReference type="RefSeq" id="XP_038982087.1">
    <property type="nucleotide sequence ID" value="XM_039126159.1"/>
</dbReference>
<dbReference type="FunFam" id="1.10.10.10:FF:000322">
    <property type="entry name" value="Probable disease resistance protein At1g63360"/>
    <property type="match status" value="1"/>
</dbReference>
<evidence type="ECO:0000256" key="1">
    <source>
        <dbReference type="ARBA" id="ARBA00022737"/>
    </source>
</evidence>
<evidence type="ECO:0000313" key="8">
    <source>
        <dbReference type="RefSeq" id="XP_038982083.1"/>
    </source>
</evidence>
<evidence type="ECO:0000313" key="9">
    <source>
        <dbReference type="RefSeq" id="XP_038982084.1"/>
    </source>
</evidence>
<dbReference type="RefSeq" id="XP_038982085.1">
    <property type="nucleotide sequence ID" value="XM_039126157.1"/>
</dbReference>
<reference evidence="6" key="1">
    <citation type="journal article" date="2019" name="Nat. Commun.">
        <title>Genome-wide association mapping of date palm fruit traits.</title>
        <authorList>
            <person name="Hazzouri K.M."/>
            <person name="Gros-Balthazard M."/>
            <person name="Flowers J.M."/>
            <person name="Copetti D."/>
            <person name="Lemansour A."/>
            <person name="Lebrun M."/>
            <person name="Masmoudi K."/>
            <person name="Ferrand S."/>
            <person name="Dhar M.I."/>
            <person name="Fresquez Z.A."/>
            <person name="Rosas U."/>
            <person name="Zhang J."/>
            <person name="Talag J."/>
            <person name="Lee S."/>
            <person name="Kudrna D."/>
            <person name="Powell R.F."/>
            <person name="Leitch I.J."/>
            <person name="Krueger R.R."/>
            <person name="Wing R.A."/>
            <person name="Amiri K.M.A."/>
            <person name="Purugganan M.D."/>
        </authorList>
    </citation>
    <scope>NUCLEOTIDE SEQUENCE [LARGE SCALE GENOMIC DNA]</scope>
    <source>
        <strain evidence="6">cv. Khalas</strain>
    </source>
</reference>
<dbReference type="GO" id="GO:0043531">
    <property type="term" value="F:ADP binding"/>
    <property type="evidence" value="ECO:0007669"/>
    <property type="project" value="InterPro"/>
</dbReference>
<reference evidence="7 8" key="2">
    <citation type="submission" date="2025-04" db="UniProtKB">
        <authorList>
            <consortium name="RefSeq"/>
        </authorList>
    </citation>
    <scope>IDENTIFICATION</scope>
    <source>
        <tissue evidence="7 8">Young leaves</tissue>
    </source>
</reference>
<feature type="domain" description="Disease resistance R13L4/SHOC-2-like LRR" evidence="4">
    <location>
        <begin position="247"/>
        <end position="337"/>
    </location>
</feature>
<dbReference type="RefSeq" id="XP_038982082.1">
    <property type="nucleotide sequence ID" value="XM_039126154.1"/>
</dbReference>
<evidence type="ECO:0000313" key="7">
    <source>
        <dbReference type="RefSeq" id="XP_038982082.1"/>
    </source>
</evidence>
<evidence type="ECO:0000256" key="2">
    <source>
        <dbReference type="ARBA" id="ARBA00022821"/>
    </source>
</evidence>
<dbReference type="InterPro" id="IPR055414">
    <property type="entry name" value="LRR_R13L4/SHOC2-like"/>
</dbReference>
<keyword evidence="6" id="KW-1185">Reference proteome</keyword>
<dbReference type="SUPFAM" id="SSF52058">
    <property type="entry name" value="L domain-like"/>
    <property type="match status" value="1"/>
</dbReference>
<feature type="domain" description="Disease resistance protein winged helix" evidence="3">
    <location>
        <begin position="116"/>
        <end position="180"/>
    </location>
</feature>
<name>A0A8B9A610_PHODC</name>
<dbReference type="InterPro" id="IPR056789">
    <property type="entry name" value="LRR_R13L1-DRL21"/>
</dbReference>
<dbReference type="KEGG" id="pda:103698421"/>
<dbReference type="InterPro" id="IPR058922">
    <property type="entry name" value="WHD_DRP"/>
</dbReference>
<dbReference type="RefSeq" id="XP_038982083.1">
    <property type="nucleotide sequence ID" value="XM_039126155.1"/>
</dbReference>
<dbReference type="GO" id="GO:0042742">
    <property type="term" value="P:defense response to bacterium"/>
    <property type="evidence" value="ECO:0007669"/>
    <property type="project" value="UniProtKB-ARBA"/>
</dbReference>
<dbReference type="Gene3D" id="1.10.10.10">
    <property type="entry name" value="Winged helix-like DNA-binding domain superfamily/Winged helix DNA-binding domain"/>
    <property type="match status" value="1"/>
</dbReference>
<dbReference type="InterPro" id="IPR032675">
    <property type="entry name" value="LRR_dom_sf"/>
</dbReference>
<evidence type="ECO:0000259" key="4">
    <source>
        <dbReference type="Pfam" id="PF23598"/>
    </source>
</evidence>
<protein>
    <submittedName>
        <fullName evidence="7 8">Disease resistance RPP13-like protein 1</fullName>
    </submittedName>
</protein>
<dbReference type="GeneID" id="103698421"/>
<dbReference type="Pfam" id="PF23598">
    <property type="entry name" value="LRR_14"/>
    <property type="match status" value="1"/>
</dbReference>
<gene>
    <name evidence="7 8 9 10 11 12" type="primary">LOC103698421</name>
</gene>
<dbReference type="GO" id="GO:0009626">
    <property type="term" value="P:plant-type hypersensitive response"/>
    <property type="evidence" value="ECO:0007669"/>
    <property type="project" value="UniProtKB-ARBA"/>
</dbReference>
<dbReference type="InterPro" id="IPR036388">
    <property type="entry name" value="WH-like_DNA-bd_sf"/>
</dbReference>
<dbReference type="GO" id="GO:0002758">
    <property type="term" value="P:innate immune response-activating signaling pathway"/>
    <property type="evidence" value="ECO:0007669"/>
    <property type="project" value="UniProtKB-ARBA"/>
</dbReference>
<evidence type="ECO:0000259" key="3">
    <source>
        <dbReference type="Pfam" id="PF23559"/>
    </source>
</evidence>
<dbReference type="OrthoDB" id="762143at2759"/>
<dbReference type="RefSeq" id="XP_038982086.1">
    <property type="nucleotide sequence ID" value="XM_039126158.1"/>
</dbReference>
<keyword evidence="2" id="KW-0611">Plant defense</keyword>
<feature type="domain" description="R13L1/DRL21-like LRR repeat region" evidence="5">
    <location>
        <begin position="392"/>
        <end position="524"/>
    </location>
</feature>
<evidence type="ECO:0000313" key="6">
    <source>
        <dbReference type="Proteomes" id="UP000228380"/>
    </source>
</evidence>
<dbReference type="Proteomes" id="UP000228380">
    <property type="component" value="Chromosome 4"/>
</dbReference>
<evidence type="ECO:0000313" key="12">
    <source>
        <dbReference type="RefSeq" id="XP_038982087.1"/>
    </source>
</evidence>
<dbReference type="Gene3D" id="3.80.10.10">
    <property type="entry name" value="Ribonuclease Inhibitor"/>
    <property type="match status" value="1"/>
</dbReference>
<keyword evidence="1" id="KW-0677">Repeat</keyword>
<dbReference type="RefSeq" id="XP_038982084.1">
    <property type="nucleotide sequence ID" value="XM_039126156.1"/>
</dbReference>